<dbReference type="EMBL" id="JBJQND010000001">
    <property type="protein sequence ID" value="KAL3888934.1"/>
    <property type="molecule type" value="Genomic_DNA"/>
</dbReference>
<reference evidence="2 3" key="1">
    <citation type="submission" date="2024-11" db="EMBL/GenBank/DDBJ databases">
        <title>Chromosome-level genome assembly of the freshwater bivalve Anodonta woodiana.</title>
        <authorList>
            <person name="Chen X."/>
        </authorList>
    </citation>
    <scope>NUCLEOTIDE SEQUENCE [LARGE SCALE GENOMIC DNA]</scope>
    <source>
        <strain evidence="2">MN2024</strain>
        <tissue evidence="2">Gills</tissue>
    </source>
</reference>
<dbReference type="InterPro" id="IPR050951">
    <property type="entry name" value="Retrovirus_Pol_polyprotein"/>
</dbReference>
<dbReference type="PANTHER" id="PTHR37984:SF15">
    <property type="entry name" value="INTEGRASE CATALYTIC DOMAIN-CONTAINING PROTEIN"/>
    <property type="match status" value="1"/>
</dbReference>
<dbReference type="InterPro" id="IPR012337">
    <property type="entry name" value="RNaseH-like_sf"/>
</dbReference>
<dbReference type="AlphaFoldDB" id="A0ABD3XRT3"/>
<dbReference type="Proteomes" id="UP001634394">
    <property type="component" value="Unassembled WGS sequence"/>
</dbReference>
<dbReference type="Gene3D" id="3.30.420.10">
    <property type="entry name" value="Ribonuclease H-like superfamily/Ribonuclease H"/>
    <property type="match status" value="1"/>
</dbReference>
<accession>A0ABD3XRT3</accession>
<evidence type="ECO:0000313" key="2">
    <source>
        <dbReference type="EMBL" id="KAL3888934.1"/>
    </source>
</evidence>
<name>A0ABD3XRT3_SINWO</name>
<dbReference type="InterPro" id="IPR001584">
    <property type="entry name" value="Integrase_cat-core"/>
</dbReference>
<evidence type="ECO:0000313" key="3">
    <source>
        <dbReference type="Proteomes" id="UP001634394"/>
    </source>
</evidence>
<evidence type="ECO:0000259" key="1">
    <source>
        <dbReference type="PROSITE" id="PS50994"/>
    </source>
</evidence>
<protein>
    <recommendedName>
        <fullName evidence="1">Integrase catalytic domain-containing protein</fullName>
    </recommendedName>
</protein>
<dbReference type="SUPFAM" id="SSF53098">
    <property type="entry name" value="Ribonuclease H-like"/>
    <property type="match status" value="1"/>
</dbReference>
<keyword evidence="3" id="KW-1185">Reference proteome</keyword>
<comment type="caution">
    <text evidence="2">The sequence shown here is derived from an EMBL/GenBank/DDBJ whole genome shotgun (WGS) entry which is preliminary data.</text>
</comment>
<feature type="domain" description="Integrase catalytic" evidence="1">
    <location>
        <begin position="1"/>
        <end position="102"/>
    </location>
</feature>
<sequence length="102" mass="11681">MERVAIDFIGPLPRTKQGNKYIMVIGDYFTKWTEAYPVEKIDAKTTAKELIDNFITRFGIPLLIHTDQGKNFESELFKEICIILGIEKTRTSIARPQSDGMI</sequence>
<dbReference type="PANTHER" id="PTHR37984">
    <property type="entry name" value="PROTEIN CBG26694"/>
    <property type="match status" value="1"/>
</dbReference>
<proteinExistence type="predicted"/>
<dbReference type="PROSITE" id="PS50994">
    <property type="entry name" value="INTEGRASE"/>
    <property type="match status" value="1"/>
</dbReference>
<dbReference type="InterPro" id="IPR036397">
    <property type="entry name" value="RNaseH_sf"/>
</dbReference>
<dbReference type="Pfam" id="PF00665">
    <property type="entry name" value="rve"/>
    <property type="match status" value="1"/>
</dbReference>
<organism evidence="2 3">
    <name type="scientific">Sinanodonta woodiana</name>
    <name type="common">Chinese pond mussel</name>
    <name type="synonym">Anodonta woodiana</name>
    <dbReference type="NCBI Taxonomy" id="1069815"/>
    <lineage>
        <taxon>Eukaryota</taxon>
        <taxon>Metazoa</taxon>
        <taxon>Spiralia</taxon>
        <taxon>Lophotrochozoa</taxon>
        <taxon>Mollusca</taxon>
        <taxon>Bivalvia</taxon>
        <taxon>Autobranchia</taxon>
        <taxon>Heteroconchia</taxon>
        <taxon>Palaeoheterodonta</taxon>
        <taxon>Unionida</taxon>
        <taxon>Unionoidea</taxon>
        <taxon>Unionidae</taxon>
        <taxon>Unioninae</taxon>
        <taxon>Sinanodonta</taxon>
    </lineage>
</organism>
<gene>
    <name evidence="2" type="ORF">ACJMK2_001294</name>
</gene>